<reference evidence="4 5" key="1">
    <citation type="journal article" date="2012" name="Nucleic Acids Res.">
        <title>Sequencing of the smallest Apicomplexan genome from the human pathogen Babesia microti.</title>
        <authorList>
            <person name="Cornillot E."/>
            <person name="Hadj-Kaddour K."/>
            <person name="Dassouli A."/>
            <person name="Noel B."/>
            <person name="Ranwez V."/>
            <person name="Vacherie B."/>
            <person name="Augagneur Y."/>
            <person name="Bres V."/>
            <person name="Duclos A."/>
            <person name="Randazzo S."/>
            <person name="Carcy B."/>
            <person name="Debierre-Grockiego F."/>
            <person name="Delbecq S."/>
            <person name="Moubri-Menage K."/>
            <person name="Shams-Eldin H."/>
            <person name="Usmani-Brown S."/>
            <person name="Bringaud F."/>
            <person name="Wincker P."/>
            <person name="Vivares C.P."/>
            <person name="Schwarz R.T."/>
            <person name="Schetters T.P."/>
            <person name="Krause P.J."/>
            <person name="Gorenflot A."/>
            <person name="Berry V."/>
            <person name="Barbe V."/>
            <person name="Ben Mamoun C."/>
        </authorList>
    </citation>
    <scope>NUCLEOTIDE SEQUENCE [LARGE SCALE GENOMIC DNA]</scope>
    <source>
        <strain evidence="4 5">RI</strain>
    </source>
</reference>
<sequence>MVAPGCSTDPVVIELGRKHCSVARTSKEYESYKTELLNRQSHLDHLKASGGDEHDIKRSNEFLEETQMVLANRKEILIKYINELKSAIINTNPESVAIESRESINNAIKAANDTLSMLKEDCPELFE</sequence>
<dbReference type="OrthoDB" id="296187at2759"/>
<dbReference type="GO" id="GO:0048487">
    <property type="term" value="F:beta-tubulin binding"/>
    <property type="evidence" value="ECO:0007669"/>
    <property type="project" value="InterPro"/>
</dbReference>
<comment type="similarity">
    <text evidence="1 3">Belongs to the TBCA family.</text>
</comment>
<keyword evidence="2 3" id="KW-0143">Chaperone</keyword>
<dbReference type="RefSeq" id="XP_012649867.1">
    <property type="nucleotide sequence ID" value="XM_012794413.1"/>
</dbReference>
<comment type="subcellular location">
    <subcellularLocation>
        <location evidence="3">Cytoplasm</location>
        <location evidence="3">Cytoskeleton</location>
    </subcellularLocation>
</comment>
<dbReference type="Pfam" id="PF02970">
    <property type="entry name" value="TBCA"/>
    <property type="match status" value="1"/>
</dbReference>
<keyword evidence="3" id="KW-0206">Cytoskeleton</keyword>
<evidence type="ECO:0000256" key="2">
    <source>
        <dbReference type="ARBA" id="ARBA00023186"/>
    </source>
</evidence>
<organism evidence="4 5">
    <name type="scientific">Babesia microti (strain RI)</name>
    <dbReference type="NCBI Taxonomy" id="1133968"/>
    <lineage>
        <taxon>Eukaryota</taxon>
        <taxon>Sar</taxon>
        <taxon>Alveolata</taxon>
        <taxon>Apicomplexa</taxon>
        <taxon>Aconoidasida</taxon>
        <taxon>Piroplasmida</taxon>
        <taxon>Babesiidae</taxon>
        <taxon>Babesia</taxon>
    </lineage>
</organism>
<dbReference type="GeneID" id="24425906"/>
<dbReference type="SUPFAM" id="SSF46988">
    <property type="entry name" value="Tubulin chaperone cofactor A"/>
    <property type="match status" value="1"/>
</dbReference>
<dbReference type="InterPro" id="IPR036126">
    <property type="entry name" value="TBCA_sf"/>
</dbReference>
<comment type="subunit">
    <text evidence="3">Supercomplex made of cofactors A to E. Cofactors A and D function by capturing and stabilizing tubulin in a quasi-native conformation. Cofactor E binds to the cofactor D-tubulin complex; interaction with cofactor C then causes the release of tubulin polypeptides that are committed to the native state.</text>
</comment>
<evidence type="ECO:0000256" key="3">
    <source>
        <dbReference type="RuleBase" id="RU364030"/>
    </source>
</evidence>
<dbReference type="KEGG" id="bmic:BmR1_04g06310"/>
<dbReference type="VEuPathDB" id="PiroplasmaDB:BmR1_04g06310"/>
<evidence type="ECO:0000313" key="4">
    <source>
        <dbReference type="EMBL" id="CCF75459.1"/>
    </source>
</evidence>
<dbReference type="GO" id="GO:0005829">
    <property type="term" value="C:cytosol"/>
    <property type="evidence" value="ECO:0007669"/>
    <property type="project" value="TreeGrafter"/>
</dbReference>
<evidence type="ECO:0000313" key="5">
    <source>
        <dbReference type="Proteomes" id="UP000002899"/>
    </source>
</evidence>
<dbReference type="GO" id="GO:0005874">
    <property type="term" value="C:microtubule"/>
    <property type="evidence" value="ECO:0007669"/>
    <property type="project" value="UniProtKB-KW"/>
</dbReference>
<keyword evidence="5" id="KW-1185">Reference proteome</keyword>
<protein>
    <recommendedName>
        <fullName evidence="3">Tubulin-specific chaperone A</fullName>
    </recommendedName>
</protein>
<dbReference type="PANTHER" id="PTHR21500:SF0">
    <property type="entry name" value="TUBULIN-SPECIFIC CHAPERONE A"/>
    <property type="match status" value="1"/>
</dbReference>
<keyword evidence="3" id="KW-0493">Microtubule</keyword>
<dbReference type="Gene3D" id="1.20.58.90">
    <property type="match status" value="1"/>
</dbReference>
<proteinExistence type="inferred from homology"/>
<dbReference type="GO" id="GO:0007021">
    <property type="term" value="P:tubulin complex assembly"/>
    <property type="evidence" value="ECO:0007669"/>
    <property type="project" value="UniProtKB-UniRule"/>
</dbReference>
<dbReference type="AlphaFoldDB" id="I7I9Q7"/>
<name>I7I9Q7_BABMR</name>
<dbReference type="Proteomes" id="UP000002899">
    <property type="component" value="Chromosome IV"/>
</dbReference>
<dbReference type="GO" id="GO:0007023">
    <property type="term" value="P:post-chaperonin tubulin folding pathway"/>
    <property type="evidence" value="ECO:0007669"/>
    <property type="project" value="UniProtKB-UniRule"/>
</dbReference>
<reference evidence="4 5" key="3">
    <citation type="journal article" date="2016" name="Sci. Rep.">
        <title>Genome-wide diversity and gene expression profiling of Babesia microti isolates identify polymorphic genes that mediate host-pathogen interactions.</title>
        <authorList>
            <person name="Silva J.C."/>
            <person name="Cornillot E."/>
            <person name="McCracken C."/>
            <person name="Usmani-Brown S."/>
            <person name="Dwivedi A."/>
            <person name="Ifeonu O.O."/>
            <person name="Crabtree J."/>
            <person name="Gotia H.T."/>
            <person name="Virji A.Z."/>
            <person name="Reynes C."/>
            <person name="Colinge J."/>
            <person name="Kumar V."/>
            <person name="Lawres L."/>
            <person name="Pazzi J.E."/>
            <person name="Pablo J.V."/>
            <person name="Hung C."/>
            <person name="Brancato J."/>
            <person name="Kumari P."/>
            <person name="Orvis J."/>
            <person name="Tretina K."/>
            <person name="Chibucos M."/>
            <person name="Ott S."/>
            <person name="Sadzewicz L."/>
            <person name="Sengamalay N."/>
            <person name="Shetty A.C."/>
            <person name="Su Q."/>
            <person name="Tallon L."/>
            <person name="Fraser C.M."/>
            <person name="Frutos R."/>
            <person name="Molina D.M."/>
            <person name="Krause P.J."/>
            <person name="Ben Mamoun C."/>
        </authorList>
    </citation>
    <scope>NUCLEOTIDE SEQUENCE [LARGE SCALE GENOMIC DNA]</scope>
    <source>
        <strain evidence="4 5">RI</strain>
    </source>
</reference>
<evidence type="ECO:0000256" key="1">
    <source>
        <dbReference type="ARBA" id="ARBA00006806"/>
    </source>
</evidence>
<dbReference type="PANTHER" id="PTHR21500">
    <property type="entry name" value="TUBULIN-SPECIFIC CHAPERONE A"/>
    <property type="match status" value="1"/>
</dbReference>
<accession>I7I9Q7</accession>
<reference evidence="4 5" key="2">
    <citation type="journal article" date="2013" name="PLoS ONE">
        <title>Whole genome mapping and re-organization of the nuclear and mitochondrial genomes of Babesia microti isolates.</title>
        <authorList>
            <person name="Cornillot E."/>
            <person name="Dassouli A."/>
            <person name="Garg A."/>
            <person name="Pachikara N."/>
            <person name="Randazzo S."/>
            <person name="Depoix D."/>
            <person name="Carcy B."/>
            <person name="Delbecq S."/>
            <person name="Frutos R."/>
            <person name="Silva J.C."/>
            <person name="Sutton R."/>
            <person name="Krause P.J."/>
            <person name="Mamoun C.B."/>
        </authorList>
    </citation>
    <scope>NUCLEOTIDE SEQUENCE [LARGE SCALE GENOMIC DNA]</scope>
    <source>
        <strain evidence="4 5">RI</strain>
    </source>
</reference>
<gene>
    <name evidence="4" type="ORF">BmR1_04g06310</name>
</gene>
<dbReference type="InterPro" id="IPR004226">
    <property type="entry name" value="TBCA"/>
</dbReference>
<dbReference type="EMBL" id="LN871599">
    <property type="protein sequence ID" value="CCF75459.1"/>
    <property type="molecule type" value="Genomic_DNA"/>
</dbReference>
<keyword evidence="3" id="KW-0963">Cytoplasm</keyword>